<keyword evidence="6" id="KW-0547">Nucleotide-binding</keyword>
<dbReference type="InterPro" id="IPR004527">
    <property type="entry name" value="Glu-tRNA-ligase_bac/mito"/>
</dbReference>
<dbReference type="GO" id="GO:0005524">
    <property type="term" value="F:ATP binding"/>
    <property type="evidence" value="ECO:0007669"/>
    <property type="project" value="UniProtKB-KW"/>
</dbReference>
<dbReference type="PRINTS" id="PR00987">
    <property type="entry name" value="TRNASYNTHGLU"/>
</dbReference>
<evidence type="ECO:0000256" key="6">
    <source>
        <dbReference type="ARBA" id="ARBA00022741"/>
    </source>
</evidence>
<dbReference type="Pfam" id="PF00749">
    <property type="entry name" value="tRNA-synt_1c"/>
    <property type="match status" value="1"/>
</dbReference>
<comment type="similarity">
    <text evidence="2">Belongs to the class-I aminoacyl-tRNA synthetase family. Glutamate--tRNA ligase type 1 subfamily.</text>
</comment>
<dbReference type="Pfam" id="PF19269">
    <property type="entry name" value="Anticodon_2"/>
    <property type="match status" value="1"/>
</dbReference>
<keyword evidence="4" id="KW-0963">Cytoplasm</keyword>
<evidence type="ECO:0000259" key="12">
    <source>
        <dbReference type="Pfam" id="PF19269"/>
    </source>
</evidence>
<dbReference type="EMBL" id="CAESAH010000024">
    <property type="protein sequence ID" value="CAB4340040.1"/>
    <property type="molecule type" value="Genomic_DNA"/>
</dbReference>
<dbReference type="InterPro" id="IPR033910">
    <property type="entry name" value="GluRS_core"/>
</dbReference>
<dbReference type="FunFam" id="3.40.50.620:FF:000045">
    <property type="entry name" value="Glutamate--tRNA ligase, mitochondrial"/>
    <property type="match status" value="1"/>
</dbReference>
<evidence type="ECO:0000259" key="11">
    <source>
        <dbReference type="Pfam" id="PF00749"/>
    </source>
</evidence>
<evidence type="ECO:0000313" key="13">
    <source>
        <dbReference type="EMBL" id="CAB4340040.1"/>
    </source>
</evidence>
<evidence type="ECO:0000256" key="2">
    <source>
        <dbReference type="ARBA" id="ARBA00007894"/>
    </source>
</evidence>
<dbReference type="PANTHER" id="PTHR43311:SF2">
    <property type="entry name" value="GLUTAMATE--TRNA LIGASE, MITOCHONDRIAL-RELATED"/>
    <property type="match status" value="1"/>
</dbReference>
<dbReference type="InterPro" id="IPR020752">
    <property type="entry name" value="Glu-tRNA-synth_I_codon-bd_sub1"/>
</dbReference>
<dbReference type="CDD" id="cd00808">
    <property type="entry name" value="GluRS_core"/>
    <property type="match status" value="1"/>
</dbReference>
<dbReference type="PROSITE" id="PS00178">
    <property type="entry name" value="AA_TRNA_LIGASE_I"/>
    <property type="match status" value="1"/>
</dbReference>
<keyword evidence="8" id="KW-0648">Protein biosynthesis</keyword>
<dbReference type="NCBIfam" id="TIGR00464">
    <property type="entry name" value="gltX_bact"/>
    <property type="match status" value="1"/>
</dbReference>
<dbReference type="HAMAP" id="MF_00022">
    <property type="entry name" value="Glu_tRNA_synth_type1"/>
    <property type="match status" value="1"/>
</dbReference>
<comment type="subcellular location">
    <subcellularLocation>
        <location evidence="1">Mitochondrion</location>
    </subcellularLocation>
</comment>
<dbReference type="InterPro" id="IPR020058">
    <property type="entry name" value="Glu/Gln-tRNA-synth_Ib_cat-dom"/>
</dbReference>
<keyword evidence="5" id="KW-0436">Ligase</keyword>
<dbReference type="InterPro" id="IPR020751">
    <property type="entry name" value="aa-tRNA-synth_I_codon-bd_sub2"/>
</dbReference>
<evidence type="ECO:0000256" key="9">
    <source>
        <dbReference type="ARBA" id="ARBA00023146"/>
    </source>
</evidence>
<dbReference type="PANTHER" id="PTHR43311">
    <property type="entry name" value="GLUTAMATE--TRNA LIGASE"/>
    <property type="match status" value="1"/>
</dbReference>
<dbReference type="EMBL" id="CAEZYO010000024">
    <property type="protein sequence ID" value="CAB4731991.1"/>
    <property type="molecule type" value="Genomic_DNA"/>
</dbReference>
<evidence type="ECO:0000256" key="3">
    <source>
        <dbReference type="ARBA" id="ARBA00012835"/>
    </source>
</evidence>
<dbReference type="InterPro" id="IPR001412">
    <property type="entry name" value="aa-tRNA-synth_I_CS"/>
</dbReference>
<dbReference type="SUPFAM" id="SSF52374">
    <property type="entry name" value="Nucleotidylyl transferase"/>
    <property type="match status" value="1"/>
</dbReference>
<dbReference type="InterPro" id="IPR000924">
    <property type="entry name" value="Glu/Gln-tRNA-synth"/>
</dbReference>
<dbReference type="InterPro" id="IPR014729">
    <property type="entry name" value="Rossmann-like_a/b/a_fold"/>
</dbReference>
<accession>A0A6J7A5F7</accession>
<reference evidence="15" key="1">
    <citation type="submission" date="2020-05" db="EMBL/GenBank/DDBJ databases">
        <authorList>
            <person name="Chiriac C."/>
            <person name="Salcher M."/>
            <person name="Ghai R."/>
            <person name="Kavagutti S V."/>
        </authorList>
    </citation>
    <scope>NUCLEOTIDE SEQUENCE</scope>
</reference>
<dbReference type="InterPro" id="IPR008925">
    <property type="entry name" value="aa_tRNA-synth_I_cd-bd_sf"/>
</dbReference>
<dbReference type="GO" id="GO:0005739">
    <property type="term" value="C:mitochondrion"/>
    <property type="evidence" value="ECO:0007669"/>
    <property type="project" value="UniProtKB-SubCell"/>
</dbReference>
<dbReference type="GO" id="GO:0008270">
    <property type="term" value="F:zinc ion binding"/>
    <property type="evidence" value="ECO:0007669"/>
    <property type="project" value="InterPro"/>
</dbReference>
<feature type="domain" description="Aminoacyl-tRNA synthetase class I anticodon-binding" evidence="12">
    <location>
        <begin position="347"/>
        <end position="487"/>
    </location>
</feature>
<evidence type="ECO:0000256" key="4">
    <source>
        <dbReference type="ARBA" id="ARBA00022490"/>
    </source>
</evidence>
<evidence type="ECO:0000256" key="1">
    <source>
        <dbReference type="ARBA" id="ARBA00004173"/>
    </source>
</evidence>
<dbReference type="EMBL" id="CAFABC010000031">
    <property type="protein sequence ID" value="CAB4827710.1"/>
    <property type="molecule type" value="Genomic_DNA"/>
</dbReference>
<evidence type="ECO:0000256" key="5">
    <source>
        <dbReference type="ARBA" id="ARBA00022598"/>
    </source>
</evidence>
<evidence type="ECO:0000256" key="10">
    <source>
        <dbReference type="ARBA" id="ARBA00030865"/>
    </source>
</evidence>
<protein>
    <recommendedName>
        <fullName evidence="3">glutamate--tRNA ligase</fullName>
        <ecNumber evidence="3">6.1.1.17</ecNumber>
    </recommendedName>
    <alternativeName>
        <fullName evidence="10">Glutamyl-tRNA synthetase</fullName>
    </alternativeName>
</protein>
<feature type="domain" description="Glutamyl/glutaminyl-tRNA synthetase class Ib catalytic" evidence="11">
    <location>
        <begin position="8"/>
        <end position="326"/>
    </location>
</feature>
<proteinExistence type="inferred from homology"/>
<sequence length="489" mass="54398">MSTTASKKVKVRFAPSPTGDLHVGNIRTALFDWAYARHTGGTFLFRIEDTDTTRVTDEYIQAAIDTLKWLGLNWDEGPEVGGDNGPYLQSQRLGIYAEWAQKFLDQKDAYHCYCSAEELEAVREAQRAANVAPGYNGHCRDLTTEQIAVYKAEGRLPVVRMRMPDGGTTFNDLIRGDVSFDHKFVPDFVLVRGDGSPLYTLAVAVDDVLMKVTHVLRGEDLLSSTPRQIRVYQAMGLAIQDYPVFAHLPFVMGQDNAKLSKRNGEVSIAWYRDKGFLPEAICNYLALLGWSPGDDRENVTMKELTELFTVEKVHSSPARFDMKKLEAINGDKIRALTIDEFLDWSLPFLTKAGVITGTADEIALVKLALPLIQERIIMLSEVPAMLKFLFIKEFAVEADSVAKITDDASKAVLKRSIQELEPLTTWTRESIEAALRSSLIEDMGLKPRIAFGAVRIATTGSTISPPLFESMELLGKNASLARIRAGLEL</sequence>
<dbReference type="GO" id="GO:0005829">
    <property type="term" value="C:cytosol"/>
    <property type="evidence" value="ECO:0007669"/>
    <property type="project" value="TreeGrafter"/>
</dbReference>
<dbReference type="InterPro" id="IPR049940">
    <property type="entry name" value="GluQ/Sye"/>
</dbReference>
<dbReference type="SUPFAM" id="SSF48163">
    <property type="entry name" value="An anticodon-binding domain of class I aminoacyl-tRNA synthetases"/>
    <property type="match status" value="1"/>
</dbReference>
<dbReference type="EC" id="6.1.1.17" evidence="3"/>
<dbReference type="Gene3D" id="1.10.10.350">
    <property type="match status" value="1"/>
</dbReference>
<keyword evidence="7" id="KW-0067">ATP-binding</keyword>
<keyword evidence="9" id="KW-0030">Aminoacyl-tRNA synthetase</keyword>
<evidence type="ECO:0000313" key="14">
    <source>
        <dbReference type="EMBL" id="CAB4731991.1"/>
    </source>
</evidence>
<dbReference type="Gene3D" id="3.40.50.620">
    <property type="entry name" value="HUPs"/>
    <property type="match status" value="1"/>
</dbReference>
<name>A0A6J7A5F7_9ZZZZ</name>
<dbReference type="AlphaFoldDB" id="A0A6J7A5F7"/>
<organism evidence="15">
    <name type="scientific">freshwater metagenome</name>
    <dbReference type="NCBI Taxonomy" id="449393"/>
    <lineage>
        <taxon>unclassified sequences</taxon>
        <taxon>metagenomes</taxon>
        <taxon>ecological metagenomes</taxon>
    </lineage>
</organism>
<evidence type="ECO:0000313" key="15">
    <source>
        <dbReference type="EMBL" id="CAB4827710.1"/>
    </source>
</evidence>
<dbReference type="GO" id="GO:0006424">
    <property type="term" value="P:glutamyl-tRNA aminoacylation"/>
    <property type="evidence" value="ECO:0007669"/>
    <property type="project" value="InterPro"/>
</dbReference>
<evidence type="ECO:0000256" key="8">
    <source>
        <dbReference type="ARBA" id="ARBA00022917"/>
    </source>
</evidence>
<dbReference type="InterPro" id="IPR045462">
    <property type="entry name" value="aa-tRNA-synth_I_cd-bd"/>
</dbReference>
<evidence type="ECO:0000256" key="7">
    <source>
        <dbReference type="ARBA" id="ARBA00022840"/>
    </source>
</evidence>
<evidence type="ECO:0000313" key="16">
    <source>
        <dbReference type="EMBL" id="CAB5150984.1"/>
    </source>
</evidence>
<dbReference type="GO" id="GO:0004818">
    <property type="term" value="F:glutamate-tRNA ligase activity"/>
    <property type="evidence" value="ECO:0007669"/>
    <property type="project" value="UniProtKB-EC"/>
</dbReference>
<dbReference type="GO" id="GO:0000049">
    <property type="term" value="F:tRNA binding"/>
    <property type="evidence" value="ECO:0007669"/>
    <property type="project" value="InterPro"/>
</dbReference>
<dbReference type="EMBL" id="CAFBRY010000038">
    <property type="protein sequence ID" value="CAB5150984.1"/>
    <property type="molecule type" value="Genomic_DNA"/>
</dbReference>
<gene>
    <name evidence="14" type="ORF">UFOPK2731_00896</name>
    <name evidence="15" type="ORF">UFOPK3161_01035</name>
    <name evidence="13" type="ORF">UFOPK3962_00900</name>
    <name evidence="16" type="ORF">UFOPK4427_01092</name>
</gene>
<dbReference type="Gene3D" id="1.10.8.70">
    <property type="entry name" value="Glutamate-tRNA synthetase, class I, anticodon-binding domain 1"/>
    <property type="match status" value="1"/>
</dbReference>